<name>A0A0F9DVU4_9ZZZZ</name>
<dbReference type="Pfam" id="PF13479">
    <property type="entry name" value="AAA_24"/>
    <property type="match status" value="1"/>
</dbReference>
<sequence>LNFGNHELRKGKCSMAFDLSSISNETRLRAPRILLLGVEKIGKSTFAADASSPIFIPINGEEGVDDIKLPKFVSGETVPQFPVCSHLNEVFECLNTLWNTEHEYQTVVIDSASSLEPIIWQKCCEDNNVKSISDVQGGYNKGREIVAVENWRLMTQYLDALRTTKNMSSIIIGHVKVKRFDDPTAGSFDTYEFAVDKFAAALFYQWADAILFVNTKTVVTKEDIGFNKEAKRGIDISMEQRYLYTQKRPAHPGGGRGSFGQLPYEIPIPKDAPMSLWIDAIAAIS</sequence>
<evidence type="ECO:0008006" key="2">
    <source>
        <dbReference type="Google" id="ProtNLM"/>
    </source>
</evidence>
<organism evidence="1">
    <name type="scientific">marine sediment metagenome</name>
    <dbReference type="NCBI Taxonomy" id="412755"/>
    <lineage>
        <taxon>unclassified sequences</taxon>
        <taxon>metagenomes</taxon>
        <taxon>ecological metagenomes</taxon>
    </lineage>
</organism>
<reference evidence="1" key="1">
    <citation type="journal article" date="2015" name="Nature">
        <title>Complex archaea that bridge the gap between prokaryotes and eukaryotes.</title>
        <authorList>
            <person name="Spang A."/>
            <person name="Saw J.H."/>
            <person name="Jorgensen S.L."/>
            <person name="Zaremba-Niedzwiedzka K."/>
            <person name="Martijn J."/>
            <person name="Lind A.E."/>
            <person name="van Eijk R."/>
            <person name="Schleper C."/>
            <person name="Guy L."/>
            <person name="Ettema T.J."/>
        </authorList>
    </citation>
    <scope>NUCLEOTIDE SEQUENCE</scope>
</reference>
<accession>A0A0F9DVU4</accession>
<dbReference type="EMBL" id="LAZR01039853">
    <property type="protein sequence ID" value="KKL15963.1"/>
    <property type="molecule type" value="Genomic_DNA"/>
</dbReference>
<feature type="non-terminal residue" evidence="1">
    <location>
        <position position="1"/>
    </location>
</feature>
<gene>
    <name evidence="1" type="ORF">LCGC14_2500330</name>
</gene>
<dbReference type="AlphaFoldDB" id="A0A0F9DVU4"/>
<comment type="caution">
    <text evidence="1">The sequence shown here is derived from an EMBL/GenBank/DDBJ whole genome shotgun (WGS) entry which is preliminary data.</text>
</comment>
<proteinExistence type="predicted"/>
<protein>
    <recommendedName>
        <fullName evidence="2">AAA domain-containing protein</fullName>
    </recommendedName>
</protein>
<evidence type="ECO:0000313" key="1">
    <source>
        <dbReference type="EMBL" id="KKL15963.1"/>
    </source>
</evidence>